<dbReference type="PROSITE" id="PS51318">
    <property type="entry name" value="TAT"/>
    <property type="match status" value="1"/>
</dbReference>
<evidence type="ECO:0000256" key="1">
    <source>
        <dbReference type="SAM" id="SignalP"/>
    </source>
</evidence>
<accession>A0A9X2VX76</accession>
<organism evidence="2 3">
    <name type="scientific">Umezawaea endophytica</name>
    <dbReference type="NCBI Taxonomy" id="1654476"/>
    <lineage>
        <taxon>Bacteria</taxon>
        <taxon>Bacillati</taxon>
        <taxon>Actinomycetota</taxon>
        <taxon>Actinomycetes</taxon>
        <taxon>Pseudonocardiales</taxon>
        <taxon>Pseudonocardiaceae</taxon>
        <taxon>Umezawaea</taxon>
    </lineage>
</organism>
<dbReference type="RefSeq" id="WP_259629255.1">
    <property type="nucleotide sequence ID" value="NZ_JANYMP010000037.1"/>
</dbReference>
<keyword evidence="3" id="KW-1185">Reference proteome</keyword>
<dbReference type="PROSITE" id="PS51257">
    <property type="entry name" value="PROKAR_LIPOPROTEIN"/>
    <property type="match status" value="1"/>
</dbReference>
<name>A0A9X2VX76_9PSEU</name>
<evidence type="ECO:0008006" key="4">
    <source>
        <dbReference type="Google" id="ProtNLM"/>
    </source>
</evidence>
<gene>
    <name evidence="2" type="ORF">NZH93_43780</name>
</gene>
<dbReference type="InterPro" id="IPR006311">
    <property type="entry name" value="TAT_signal"/>
</dbReference>
<sequence>MPTRRSVLAMSGALLLNAASAACVTAAARQASARGRITDEFVLKMERAAAAARHLDGRHGGGAAETWVGDQATTLIDLLGTTGYDASQARRLLGALARMAQTAGFMAFDDAADGRAQRWYLLALRAARAAEDPALTTSVLALMSNQSTARGQHEDALALAAAADRAALLEQATTLLAPRAHTDEHEVHQRSALRHGAWLSLAHARAGKLDLAAAEVRQALRRLPQVHSARTLGLLASVRTQLATTPTTTVVEVLGDLDRHLVAART</sequence>
<comment type="caution">
    <text evidence="2">The sequence shown here is derived from an EMBL/GenBank/DDBJ whole genome shotgun (WGS) entry which is preliminary data.</text>
</comment>
<proteinExistence type="predicted"/>
<dbReference type="Proteomes" id="UP001141259">
    <property type="component" value="Unassembled WGS sequence"/>
</dbReference>
<keyword evidence="1" id="KW-0732">Signal</keyword>
<protein>
    <recommendedName>
        <fullName evidence="4">Tetratricopeptide repeat protein</fullName>
    </recommendedName>
</protein>
<reference evidence="2" key="1">
    <citation type="submission" date="2022-08" db="EMBL/GenBank/DDBJ databases">
        <authorList>
            <person name="Tistechok S."/>
            <person name="Samborskyy M."/>
            <person name="Roman I."/>
        </authorList>
    </citation>
    <scope>NUCLEOTIDE SEQUENCE</scope>
    <source>
        <strain evidence="2">DSM 103496</strain>
    </source>
</reference>
<feature type="signal peptide" evidence="1">
    <location>
        <begin position="1"/>
        <end position="21"/>
    </location>
</feature>
<dbReference type="AlphaFoldDB" id="A0A9X2VX76"/>
<evidence type="ECO:0000313" key="3">
    <source>
        <dbReference type="Proteomes" id="UP001141259"/>
    </source>
</evidence>
<evidence type="ECO:0000313" key="2">
    <source>
        <dbReference type="EMBL" id="MCS7483802.1"/>
    </source>
</evidence>
<feature type="chain" id="PRO_5040811087" description="Tetratricopeptide repeat protein" evidence="1">
    <location>
        <begin position="22"/>
        <end position="266"/>
    </location>
</feature>
<dbReference type="EMBL" id="JANYMP010000037">
    <property type="protein sequence ID" value="MCS7483802.1"/>
    <property type="molecule type" value="Genomic_DNA"/>
</dbReference>